<keyword evidence="6" id="KW-1133">Transmembrane helix</keyword>
<comment type="subcellular location">
    <subcellularLocation>
        <location evidence="1">Cell membrane</location>
    </subcellularLocation>
</comment>
<dbReference type="PANTHER" id="PTHR43646">
    <property type="entry name" value="GLYCOSYLTRANSFERASE"/>
    <property type="match status" value="1"/>
</dbReference>
<dbReference type="GO" id="GO:0016757">
    <property type="term" value="F:glycosyltransferase activity"/>
    <property type="evidence" value="ECO:0007669"/>
    <property type="project" value="UniProtKB-KW"/>
</dbReference>
<evidence type="ECO:0000256" key="3">
    <source>
        <dbReference type="ARBA" id="ARBA00022676"/>
    </source>
</evidence>
<gene>
    <name evidence="8" type="ORF">AKJ09_11122</name>
</gene>
<keyword evidence="4 8" id="KW-0808">Transferase</keyword>
<protein>
    <submittedName>
        <fullName evidence="8">Glycosyl transferase family 2</fullName>
    </submittedName>
</protein>
<dbReference type="PANTHER" id="PTHR43646:SF2">
    <property type="entry name" value="GLYCOSYLTRANSFERASE 2-LIKE DOMAIN-CONTAINING PROTEIN"/>
    <property type="match status" value="1"/>
</dbReference>
<dbReference type="EMBL" id="CP012333">
    <property type="protein sequence ID" value="AKV04459.1"/>
    <property type="molecule type" value="Genomic_DNA"/>
</dbReference>
<keyword evidence="6" id="KW-0812">Transmembrane</keyword>
<evidence type="ECO:0000256" key="5">
    <source>
        <dbReference type="ARBA" id="ARBA00023136"/>
    </source>
</evidence>
<proteinExistence type="predicted"/>
<evidence type="ECO:0000259" key="7">
    <source>
        <dbReference type="Pfam" id="PF00535"/>
    </source>
</evidence>
<dbReference type="KEGG" id="llu:AKJ09_11122"/>
<evidence type="ECO:0000256" key="1">
    <source>
        <dbReference type="ARBA" id="ARBA00004236"/>
    </source>
</evidence>
<evidence type="ECO:0000256" key="2">
    <source>
        <dbReference type="ARBA" id="ARBA00022475"/>
    </source>
</evidence>
<name>A0A0K1QFC1_9BACT</name>
<dbReference type="Pfam" id="PF00535">
    <property type="entry name" value="Glycos_transf_2"/>
    <property type="match status" value="1"/>
</dbReference>
<dbReference type="InterPro" id="IPR029044">
    <property type="entry name" value="Nucleotide-diphossugar_trans"/>
</dbReference>
<dbReference type="InterPro" id="IPR001173">
    <property type="entry name" value="Glyco_trans_2-like"/>
</dbReference>
<organism evidence="8 9">
    <name type="scientific">Labilithrix luteola</name>
    <dbReference type="NCBI Taxonomy" id="1391654"/>
    <lineage>
        <taxon>Bacteria</taxon>
        <taxon>Pseudomonadati</taxon>
        <taxon>Myxococcota</taxon>
        <taxon>Polyangia</taxon>
        <taxon>Polyangiales</taxon>
        <taxon>Labilitrichaceae</taxon>
        <taxon>Labilithrix</taxon>
    </lineage>
</organism>
<dbReference type="AlphaFoldDB" id="A0A0K1QFC1"/>
<keyword evidence="5 6" id="KW-0472">Membrane</keyword>
<sequence length="240" mass="26228">MGRAGAMAKRSLLSIVIPVWCEADEIAEATASALRIADEVIVADAGSPDGTAAIAAAHGARVVNAPKGRGAQLAAGAQSASGDVLLFLHADVRLPPEARVAIESALRDAAVAGGNFFVRFEPESAAARLFTWANHVRRRWLRVYYGDSAIFVRRSAYLALGGIRDLPILEDYEFVRRLERSHRTAYLHDVVAKVSARRFERAPLMTLFVWTLLQVMYSLGVSAHSLARFYRDVRRRGIAA</sequence>
<keyword evidence="2" id="KW-1003">Cell membrane</keyword>
<dbReference type="InterPro" id="IPR026461">
    <property type="entry name" value="Trfase_2_rSAM/seldom_assoc"/>
</dbReference>
<evidence type="ECO:0000313" key="8">
    <source>
        <dbReference type="EMBL" id="AKV04459.1"/>
    </source>
</evidence>
<evidence type="ECO:0000256" key="4">
    <source>
        <dbReference type="ARBA" id="ARBA00022679"/>
    </source>
</evidence>
<reference evidence="8 9" key="1">
    <citation type="submission" date="2015-08" db="EMBL/GenBank/DDBJ databases">
        <authorList>
            <person name="Babu N.S."/>
            <person name="Beckwith C.J."/>
            <person name="Beseler K.G."/>
            <person name="Brison A."/>
            <person name="Carone J.V."/>
            <person name="Caskin T.P."/>
            <person name="Diamond M."/>
            <person name="Durham M.E."/>
            <person name="Foxe J.M."/>
            <person name="Go M."/>
            <person name="Henderson B.A."/>
            <person name="Jones I.B."/>
            <person name="McGettigan J.A."/>
            <person name="Micheletti S.J."/>
            <person name="Nasrallah M.E."/>
            <person name="Ortiz D."/>
            <person name="Piller C.R."/>
            <person name="Privatt S.R."/>
            <person name="Schneider S.L."/>
            <person name="Sharp S."/>
            <person name="Smith T.C."/>
            <person name="Stanton J.D."/>
            <person name="Ullery H.E."/>
            <person name="Wilson R.J."/>
            <person name="Serrano M.G."/>
            <person name="Buck G."/>
            <person name="Lee V."/>
            <person name="Wang Y."/>
            <person name="Carvalho R."/>
            <person name="Voegtly L."/>
            <person name="Shi R."/>
            <person name="Duckworth R."/>
            <person name="Johnson A."/>
            <person name="Loviza R."/>
            <person name="Walstead R."/>
            <person name="Shah Z."/>
            <person name="Kiflezghi M."/>
            <person name="Wade K."/>
            <person name="Ball S.L."/>
            <person name="Bradley K.W."/>
            <person name="Asai D.J."/>
            <person name="Bowman C.A."/>
            <person name="Russell D.A."/>
            <person name="Pope W.H."/>
            <person name="Jacobs-Sera D."/>
            <person name="Hendrix R.W."/>
            <person name="Hatfull G.F."/>
        </authorList>
    </citation>
    <scope>NUCLEOTIDE SEQUENCE [LARGE SCALE GENOMIC DNA]</scope>
    <source>
        <strain evidence="8 9">DSM 27648</strain>
    </source>
</reference>
<keyword evidence="3" id="KW-0328">Glycosyltransferase</keyword>
<keyword evidence="9" id="KW-1185">Reference proteome</keyword>
<evidence type="ECO:0000313" key="9">
    <source>
        <dbReference type="Proteomes" id="UP000064967"/>
    </source>
</evidence>
<dbReference type="NCBIfam" id="TIGR04283">
    <property type="entry name" value="glyco_like_mftF"/>
    <property type="match status" value="1"/>
</dbReference>
<dbReference type="SUPFAM" id="SSF53448">
    <property type="entry name" value="Nucleotide-diphospho-sugar transferases"/>
    <property type="match status" value="1"/>
</dbReference>
<feature type="transmembrane region" description="Helical" evidence="6">
    <location>
        <begin position="207"/>
        <end position="227"/>
    </location>
</feature>
<dbReference type="Proteomes" id="UP000064967">
    <property type="component" value="Chromosome"/>
</dbReference>
<accession>A0A0K1QFC1</accession>
<dbReference type="STRING" id="1391654.AKJ09_11122"/>
<dbReference type="Gene3D" id="3.90.550.10">
    <property type="entry name" value="Spore Coat Polysaccharide Biosynthesis Protein SpsA, Chain A"/>
    <property type="match status" value="1"/>
</dbReference>
<feature type="domain" description="Glycosyltransferase 2-like" evidence="7">
    <location>
        <begin position="14"/>
        <end position="128"/>
    </location>
</feature>
<dbReference type="GO" id="GO:0005886">
    <property type="term" value="C:plasma membrane"/>
    <property type="evidence" value="ECO:0007669"/>
    <property type="project" value="UniProtKB-SubCell"/>
</dbReference>
<evidence type="ECO:0000256" key="6">
    <source>
        <dbReference type="SAM" id="Phobius"/>
    </source>
</evidence>